<accession>A0ACB9LJ32</accession>
<comment type="caution">
    <text evidence="1">The sequence shown here is derived from an EMBL/GenBank/DDBJ whole genome shotgun (WGS) entry which is preliminary data.</text>
</comment>
<proteinExistence type="predicted"/>
<evidence type="ECO:0000313" key="2">
    <source>
        <dbReference type="Proteomes" id="UP001057402"/>
    </source>
</evidence>
<dbReference type="EMBL" id="CM042890">
    <property type="protein sequence ID" value="KAI4311018.1"/>
    <property type="molecule type" value="Genomic_DNA"/>
</dbReference>
<gene>
    <name evidence="1" type="ORF">MLD38_035955</name>
</gene>
<protein>
    <submittedName>
        <fullName evidence="1">Uncharacterized protein</fullName>
    </submittedName>
</protein>
<name>A0ACB9LJ32_9MYRT</name>
<evidence type="ECO:0000313" key="1">
    <source>
        <dbReference type="EMBL" id="KAI4311018.1"/>
    </source>
</evidence>
<reference evidence="2" key="1">
    <citation type="journal article" date="2023" name="Front. Plant Sci.">
        <title>Chromosomal-level genome assembly of Melastoma candidum provides insights into trichome evolution.</title>
        <authorList>
            <person name="Zhong Y."/>
            <person name="Wu W."/>
            <person name="Sun C."/>
            <person name="Zou P."/>
            <person name="Liu Y."/>
            <person name="Dai S."/>
            <person name="Zhou R."/>
        </authorList>
    </citation>
    <scope>NUCLEOTIDE SEQUENCE [LARGE SCALE GENOMIC DNA]</scope>
</reference>
<organism evidence="1 2">
    <name type="scientific">Melastoma candidum</name>
    <dbReference type="NCBI Taxonomy" id="119954"/>
    <lineage>
        <taxon>Eukaryota</taxon>
        <taxon>Viridiplantae</taxon>
        <taxon>Streptophyta</taxon>
        <taxon>Embryophyta</taxon>
        <taxon>Tracheophyta</taxon>
        <taxon>Spermatophyta</taxon>
        <taxon>Magnoliopsida</taxon>
        <taxon>eudicotyledons</taxon>
        <taxon>Gunneridae</taxon>
        <taxon>Pentapetalae</taxon>
        <taxon>rosids</taxon>
        <taxon>malvids</taxon>
        <taxon>Myrtales</taxon>
        <taxon>Melastomataceae</taxon>
        <taxon>Melastomatoideae</taxon>
        <taxon>Melastomateae</taxon>
        <taxon>Melastoma</taxon>
    </lineage>
</organism>
<keyword evidence="2" id="KW-1185">Reference proteome</keyword>
<dbReference type="Proteomes" id="UP001057402">
    <property type="component" value="Chromosome 11"/>
</dbReference>
<sequence length="150" mass="16574">MPLQMECCRPSYDGDLGLLKLVMRSDNDTIMGSKPRGLQEGCDGRNRVDDVNGKFFLLDPGEGESGIMGLYDKPLPWFGCGVGWFSFVVGFICPPFWYYATVLYFGNYRHPRDPRERDGLAASAIAALISTVIILASLLAVLVPHASRSH</sequence>